<name>A0AAE0ZKS8_9GAST</name>
<dbReference type="EMBL" id="JAWDGP010003776">
    <property type="protein sequence ID" value="KAK3771078.1"/>
    <property type="molecule type" value="Genomic_DNA"/>
</dbReference>
<evidence type="ECO:0000313" key="1">
    <source>
        <dbReference type="EMBL" id="KAK3771078.1"/>
    </source>
</evidence>
<dbReference type="AlphaFoldDB" id="A0AAE0ZKS8"/>
<sequence length="67" mass="7155">MGVWCGTKSFPATPEVLLEDDAMVFKLTTTGLGCPGIQLCSKVTLGAQFCFRVTLATGFLELSPVEQ</sequence>
<reference evidence="1" key="1">
    <citation type="journal article" date="2023" name="G3 (Bethesda)">
        <title>A reference genome for the long-term kleptoplast-retaining sea slug Elysia crispata morphotype clarki.</title>
        <authorList>
            <person name="Eastman K.E."/>
            <person name="Pendleton A.L."/>
            <person name="Shaikh M.A."/>
            <person name="Suttiyut T."/>
            <person name="Ogas R."/>
            <person name="Tomko P."/>
            <person name="Gavelis G."/>
            <person name="Widhalm J.R."/>
            <person name="Wisecaver J.H."/>
        </authorList>
    </citation>
    <scope>NUCLEOTIDE SEQUENCE</scope>
    <source>
        <strain evidence="1">ECLA1</strain>
    </source>
</reference>
<organism evidence="1 2">
    <name type="scientific">Elysia crispata</name>
    <name type="common">lettuce slug</name>
    <dbReference type="NCBI Taxonomy" id="231223"/>
    <lineage>
        <taxon>Eukaryota</taxon>
        <taxon>Metazoa</taxon>
        <taxon>Spiralia</taxon>
        <taxon>Lophotrochozoa</taxon>
        <taxon>Mollusca</taxon>
        <taxon>Gastropoda</taxon>
        <taxon>Heterobranchia</taxon>
        <taxon>Euthyneura</taxon>
        <taxon>Panpulmonata</taxon>
        <taxon>Sacoglossa</taxon>
        <taxon>Placobranchoidea</taxon>
        <taxon>Plakobranchidae</taxon>
        <taxon>Elysia</taxon>
    </lineage>
</organism>
<keyword evidence="2" id="KW-1185">Reference proteome</keyword>
<proteinExistence type="predicted"/>
<comment type="caution">
    <text evidence="1">The sequence shown here is derived from an EMBL/GenBank/DDBJ whole genome shotgun (WGS) entry which is preliminary data.</text>
</comment>
<gene>
    <name evidence="1" type="ORF">RRG08_042322</name>
</gene>
<evidence type="ECO:0000313" key="2">
    <source>
        <dbReference type="Proteomes" id="UP001283361"/>
    </source>
</evidence>
<accession>A0AAE0ZKS8</accession>
<protein>
    <submittedName>
        <fullName evidence="1">Uncharacterized protein</fullName>
    </submittedName>
</protein>
<dbReference type="Proteomes" id="UP001283361">
    <property type="component" value="Unassembled WGS sequence"/>
</dbReference>